<dbReference type="EMBL" id="CP024988">
    <property type="protein sequence ID" value="AWT25346.1"/>
    <property type="molecule type" value="Genomic_DNA"/>
</dbReference>
<evidence type="ECO:0000256" key="1">
    <source>
        <dbReference type="SAM" id="Phobius"/>
    </source>
</evidence>
<feature type="transmembrane region" description="Helical" evidence="1">
    <location>
        <begin position="96"/>
        <end position="115"/>
    </location>
</feature>
<organism evidence="2 3">
    <name type="scientific">Corynebacterium provencense</name>
    <dbReference type="NCBI Taxonomy" id="1737425"/>
    <lineage>
        <taxon>Bacteria</taxon>
        <taxon>Bacillati</taxon>
        <taxon>Actinomycetota</taxon>
        <taxon>Actinomycetes</taxon>
        <taxon>Mycobacteriales</taxon>
        <taxon>Corynebacteriaceae</taxon>
        <taxon>Corynebacterium</taxon>
    </lineage>
</organism>
<evidence type="ECO:0008006" key="4">
    <source>
        <dbReference type="Google" id="ProtNLM"/>
    </source>
</evidence>
<reference evidence="3" key="1">
    <citation type="submission" date="2017-11" db="EMBL/GenBank/DDBJ databases">
        <title>Otitis media/interna in a cat caused by the recently described species Corynebacterium provencense.</title>
        <authorList>
            <person name="Kittl S."/>
            <person name="Brodard I."/>
            <person name="Rychener L."/>
            <person name="Jores J."/>
            <person name="Roosje P."/>
            <person name="Gobeli Brawand S."/>
        </authorList>
    </citation>
    <scope>NUCLEOTIDE SEQUENCE [LARGE SCALE GENOMIC DNA]</scope>
    <source>
        <strain evidence="3">17KM38</strain>
    </source>
</reference>
<sequence>MSTTQPASQAAGPWRKAPRLVRTGFVLVVLGAVGLLLSGILMWTAEPPTDPGPEQRRVIDAVVTALRWTGGIEILAAVVLSVASPGLLLGDPRRRTVTAVAAGVAALTALGIWALGIGGPVQPLLAFILAGAVLAVYRPAVRFHFRPGRGTW</sequence>
<dbReference type="KEGG" id="cpre:Csp1_05280"/>
<keyword evidence="1" id="KW-0472">Membrane</keyword>
<protein>
    <recommendedName>
        <fullName evidence="4">Integral membrane protein</fullName>
    </recommendedName>
</protein>
<gene>
    <name evidence="2" type="ORF">Csp1_05280</name>
</gene>
<accession>A0A2Z3YML7</accession>
<proteinExistence type="predicted"/>
<keyword evidence="1" id="KW-0812">Transmembrane</keyword>
<dbReference type="AlphaFoldDB" id="A0A2Z3YML7"/>
<evidence type="ECO:0000313" key="2">
    <source>
        <dbReference type="EMBL" id="AWT25346.1"/>
    </source>
</evidence>
<dbReference type="Proteomes" id="UP000247696">
    <property type="component" value="Chromosome"/>
</dbReference>
<dbReference type="STRING" id="1737425.GCA_900049755_00847"/>
<feature type="transmembrane region" description="Helical" evidence="1">
    <location>
        <begin position="65"/>
        <end position="89"/>
    </location>
</feature>
<keyword evidence="1" id="KW-1133">Transmembrane helix</keyword>
<name>A0A2Z3YML7_9CORY</name>
<keyword evidence="3" id="KW-1185">Reference proteome</keyword>
<feature type="transmembrane region" description="Helical" evidence="1">
    <location>
        <begin position="121"/>
        <end position="140"/>
    </location>
</feature>
<dbReference type="OrthoDB" id="4410958at2"/>
<feature type="transmembrane region" description="Helical" evidence="1">
    <location>
        <begin position="25"/>
        <end position="45"/>
    </location>
</feature>
<dbReference type="RefSeq" id="WP_110481008.1">
    <property type="nucleotide sequence ID" value="NZ_CP024988.1"/>
</dbReference>
<evidence type="ECO:0000313" key="3">
    <source>
        <dbReference type="Proteomes" id="UP000247696"/>
    </source>
</evidence>